<sequence>MSVGTSLIFPSIFSVSKYGRPCNRVGSFTVALEVTFKYLSRTSSEILVRSTMPVLSSSPKKCRNKTLISRNSIMKGIYFKTPKKAIVRTWNNLILVGGGASSTLLK</sequence>
<accession>A0A0P0Y5W4</accession>
<dbReference type="InParanoid" id="A0A0P0Y5W4"/>
<gene>
    <name evidence="1" type="ordered locus">Os11g0686450</name>
    <name evidence="1" type="ORF">OSNPB_110686450</name>
</gene>
<dbReference type="Gramene" id="Os11t0686450-00">
    <property type="protein sequence ID" value="Os11t0686450-00"/>
    <property type="gene ID" value="Os11g0686450"/>
</dbReference>
<evidence type="ECO:0000313" key="1">
    <source>
        <dbReference type="EMBL" id="BAT15279.1"/>
    </source>
</evidence>
<organism evidence="1 2">
    <name type="scientific">Oryza sativa subsp. japonica</name>
    <name type="common">Rice</name>
    <dbReference type="NCBI Taxonomy" id="39947"/>
    <lineage>
        <taxon>Eukaryota</taxon>
        <taxon>Viridiplantae</taxon>
        <taxon>Streptophyta</taxon>
        <taxon>Embryophyta</taxon>
        <taxon>Tracheophyta</taxon>
        <taxon>Spermatophyta</taxon>
        <taxon>Magnoliopsida</taxon>
        <taxon>Liliopsida</taxon>
        <taxon>Poales</taxon>
        <taxon>Poaceae</taxon>
        <taxon>BOP clade</taxon>
        <taxon>Oryzoideae</taxon>
        <taxon>Oryzeae</taxon>
        <taxon>Oryzinae</taxon>
        <taxon>Oryza</taxon>
        <taxon>Oryza sativa</taxon>
    </lineage>
</organism>
<protein>
    <submittedName>
        <fullName evidence="1">Os11g0686450 protein</fullName>
    </submittedName>
</protein>
<dbReference type="PaxDb" id="39947-A0A0P0Y5W4"/>
<reference evidence="1 2" key="2">
    <citation type="journal article" date="2013" name="Plant Cell Physiol.">
        <title>Rice Annotation Project Database (RAP-DB): an integrative and interactive database for rice genomics.</title>
        <authorList>
            <person name="Sakai H."/>
            <person name="Lee S.S."/>
            <person name="Tanaka T."/>
            <person name="Numa H."/>
            <person name="Kim J."/>
            <person name="Kawahara Y."/>
            <person name="Wakimoto H."/>
            <person name="Yang C.C."/>
            <person name="Iwamoto M."/>
            <person name="Abe T."/>
            <person name="Yamada Y."/>
            <person name="Muto A."/>
            <person name="Inokuchi H."/>
            <person name="Ikemura T."/>
            <person name="Matsumoto T."/>
            <person name="Sasaki T."/>
            <person name="Itoh T."/>
        </authorList>
    </citation>
    <scope>NUCLEOTIDE SEQUENCE [LARGE SCALE GENOMIC DNA]</scope>
    <source>
        <strain evidence="2">cv. Nipponbare</strain>
    </source>
</reference>
<dbReference type="EMBL" id="AP014967">
    <property type="protein sequence ID" value="BAT15279.1"/>
    <property type="molecule type" value="Genomic_DNA"/>
</dbReference>
<evidence type="ECO:0000313" key="2">
    <source>
        <dbReference type="Proteomes" id="UP000059680"/>
    </source>
</evidence>
<name>A0A0P0Y5W4_ORYSJ</name>
<dbReference type="AlphaFoldDB" id="A0A0P0Y5W4"/>
<reference evidence="2" key="1">
    <citation type="journal article" date="2005" name="Nature">
        <title>The map-based sequence of the rice genome.</title>
        <authorList>
            <consortium name="International rice genome sequencing project (IRGSP)"/>
            <person name="Matsumoto T."/>
            <person name="Wu J."/>
            <person name="Kanamori H."/>
            <person name="Katayose Y."/>
            <person name="Fujisawa M."/>
            <person name="Namiki N."/>
            <person name="Mizuno H."/>
            <person name="Yamamoto K."/>
            <person name="Antonio B.A."/>
            <person name="Baba T."/>
            <person name="Sakata K."/>
            <person name="Nagamura Y."/>
            <person name="Aoki H."/>
            <person name="Arikawa K."/>
            <person name="Arita K."/>
            <person name="Bito T."/>
            <person name="Chiden Y."/>
            <person name="Fujitsuka N."/>
            <person name="Fukunaka R."/>
            <person name="Hamada M."/>
            <person name="Harada C."/>
            <person name="Hayashi A."/>
            <person name="Hijishita S."/>
            <person name="Honda M."/>
            <person name="Hosokawa S."/>
            <person name="Ichikawa Y."/>
            <person name="Idonuma A."/>
            <person name="Iijima M."/>
            <person name="Ikeda M."/>
            <person name="Ikeno M."/>
            <person name="Ito K."/>
            <person name="Ito S."/>
            <person name="Ito T."/>
            <person name="Ito Y."/>
            <person name="Ito Y."/>
            <person name="Iwabuchi A."/>
            <person name="Kamiya K."/>
            <person name="Karasawa W."/>
            <person name="Kurita K."/>
            <person name="Katagiri S."/>
            <person name="Kikuta A."/>
            <person name="Kobayashi H."/>
            <person name="Kobayashi N."/>
            <person name="Machita K."/>
            <person name="Maehara T."/>
            <person name="Masukawa M."/>
            <person name="Mizubayashi T."/>
            <person name="Mukai Y."/>
            <person name="Nagasaki H."/>
            <person name="Nagata Y."/>
            <person name="Naito S."/>
            <person name="Nakashima M."/>
            <person name="Nakama Y."/>
            <person name="Nakamichi Y."/>
            <person name="Nakamura M."/>
            <person name="Meguro A."/>
            <person name="Negishi M."/>
            <person name="Ohta I."/>
            <person name="Ohta T."/>
            <person name="Okamoto M."/>
            <person name="Ono N."/>
            <person name="Saji S."/>
            <person name="Sakaguchi M."/>
            <person name="Sakai K."/>
            <person name="Shibata M."/>
            <person name="Shimokawa T."/>
            <person name="Song J."/>
            <person name="Takazaki Y."/>
            <person name="Terasawa K."/>
            <person name="Tsugane M."/>
            <person name="Tsuji K."/>
            <person name="Ueda S."/>
            <person name="Waki K."/>
            <person name="Yamagata H."/>
            <person name="Yamamoto M."/>
            <person name="Yamamoto S."/>
            <person name="Yamane H."/>
            <person name="Yoshiki S."/>
            <person name="Yoshihara R."/>
            <person name="Yukawa K."/>
            <person name="Zhong H."/>
            <person name="Yano M."/>
            <person name="Yuan Q."/>
            <person name="Ouyang S."/>
            <person name="Liu J."/>
            <person name="Jones K.M."/>
            <person name="Gansberger K."/>
            <person name="Moffat K."/>
            <person name="Hill J."/>
            <person name="Bera J."/>
            <person name="Fadrosh D."/>
            <person name="Jin S."/>
            <person name="Johri S."/>
            <person name="Kim M."/>
            <person name="Overton L."/>
            <person name="Reardon M."/>
            <person name="Tsitrin T."/>
            <person name="Vuong H."/>
            <person name="Weaver B."/>
            <person name="Ciecko A."/>
            <person name="Tallon L."/>
            <person name="Jackson J."/>
            <person name="Pai G."/>
            <person name="Aken S.V."/>
            <person name="Utterback T."/>
            <person name="Reidmuller S."/>
            <person name="Feldblyum T."/>
            <person name="Hsiao J."/>
            <person name="Zismann V."/>
            <person name="Iobst S."/>
            <person name="de Vazeille A.R."/>
            <person name="Buell C.R."/>
            <person name="Ying K."/>
            <person name="Li Y."/>
            <person name="Lu T."/>
            <person name="Huang Y."/>
            <person name="Zhao Q."/>
            <person name="Feng Q."/>
            <person name="Zhang L."/>
            <person name="Zhu J."/>
            <person name="Weng Q."/>
            <person name="Mu J."/>
            <person name="Lu Y."/>
            <person name="Fan D."/>
            <person name="Liu Y."/>
            <person name="Guan J."/>
            <person name="Zhang Y."/>
            <person name="Yu S."/>
            <person name="Liu X."/>
            <person name="Zhang Y."/>
            <person name="Hong G."/>
            <person name="Han B."/>
            <person name="Choisne N."/>
            <person name="Demange N."/>
            <person name="Orjeda G."/>
            <person name="Samain S."/>
            <person name="Cattolico L."/>
            <person name="Pelletier E."/>
            <person name="Couloux A."/>
            <person name="Segurens B."/>
            <person name="Wincker P."/>
            <person name="D'Hont A."/>
            <person name="Scarpelli C."/>
            <person name="Weissenbach J."/>
            <person name="Salanoubat M."/>
            <person name="Quetier F."/>
            <person name="Yu Y."/>
            <person name="Kim H.R."/>
            <person name="Rambo T."/>
            <person name="Currie J."/>
            <person name="Collura K."/>
            <person name="Luo M."/>
            <person name="Yang T."/>
            <person name="Ammiraju J.S.S."/>
            <person name="Engler F."/>
            <person name="Soderlund C."/>
            <person name="Wing R.A."/>
            <person name="Palmer L.E."/>
            <person name="de la Bastide M."/>
            <person name="Spiegel L."/>
            <person name="Nascimento L."/>
            <person name="Zutavern T."/>
            <person name="O'Shaughnessy A."/>
            <person name="Dike S."/>
            <person name="Dedhia N."/>
            <person name="Preston R."/>
            <person name="Balija V."/>
            <person name="McCombie W.R."/>
            <person name="Chow T."/>
            <person name="Chen H."/>
            <person name="Chung M."/>
            <person name="Chen C."/>
            <person name="Shaw J."/>
            <person name="Wu H."/>
            <person name="Hsiao K."/>
            <person name="Chao Y."/>
            <person name="Chu M."/>
            <person name="Cheng C."/>
            <person name="Hour A."/>
            <person name="Lee P."/>
            <person name="Lin S."/>
            <person name="Lin Y."/>
            <person name="Liou J."/>
            <person name="Liu S."/>
            <person name="Hsing Y."/>
            <person name="Raghuvanshi S."/>
            <person name="Mohanty A."/>
            <person name="Bharti A.K."/>
            <person name="Gaur A."/>
            <person name="Gupta V."/>
            <person name="Kumar D."/>
            <person name="Ravi V."/>
            <person name="Vij S."/>
            <person name="Kapur A."/>
            <person name="Khurana P."/>
            <person name="Khurana P."/>
            <person name="Khurana J.P."/>
            <person name="Tyagi A.K."/>
            <person name="Gaikwad K."/>
            <person name="Singh A."/>
            <person name="Dalal V."/>
            <person name="Srivastava S."/>
            <person name="Dixit A."/>
            <person name="Pal A.K."/>
            <person name="Ghazi I.A."/>
            <person name="Yadav M."/>
            <person name="Pandit A."/>
            <person name="Bhargava A."/>
            <person name="Sureshbabu K."/>
            <person name="Batra K."/>
            <person name="Sharma T.R."/>
            <person name="Mohapatra T."/>
            <person name="Singh N.K."/>
            <person name="Messing J."/>
            <person name="Nelson A.B."/>
            <person name="Fuks G."/>
            <person name="Kavchok S."/>
            <person name="Keizer G."/>
            <person name="Linton E."/>
            <person name="Llaca V."/>
            <person name="Song R."/>
            <person name="Tanyolac B."/>
            <person name="Young S."/>
            <person name="Ho-Il K."/>
            <person name="Hahn J.H."/>
            <person name="Sangsakoo G."/>
            <person name="Vanavichit A."/>
            <person name="de Mattos Luiz.A.T."/>
            <person name="Zimmer P.D."/>
            <person name="Malone G."/>
            <person name="Dellagostin O."/>
            <person name="de Oliveira A.C."/>
            <person name="Bevan M."/>
            <person name="Bancroft I."/>
            <person name="Minx P."/>
            <person name="Cordum H."/>
            <person name="Wilson R."/>
            <person name="Cheng Z."/>
            <person name="Jin W."/>
            <person name="Jiang J."/>
            <person name="Leong S.A."/>
            <person name="Iwama H."/>
            <person name="Gojobori T."/>
            <person name="Itoh T."/>
            <person name="Niimura Y."/>
            <person name="Fujii Y."/>
            <person name="Habara T."/>
            <person name="Sakai H."/>
            <person name="Sato Y."/>
            <person name="Wilson G."/>
            <person name="Kumar K."/>
            <person name="McCouch S."/>
            <person name="Juretic N."/>
            <person name="Hoen D."/>
            <person name="Wright S."/>
            <person name="Bruskiewich R."/>
            <person name="Bureau T."/>
            <person name="Miyao A."/>
            <person name="Hirochika H."/>
            <person name="Nishikawa T."/>
            <person name="Kadowaki K."/>
            <person name="Sugiura M."/>
            <person name="Burr B."/>
            <person name="Sasaki T."/>
        </authorList>
    </citation>
    <scope>NUCLEOTIDE SEQUENCE [LARGE SCALE GENOMIC DNA]</scope>
    <source>
        <strain evidence="2">cv. Nipponbare</strain>
    </source>
</reference>
<keyword evidence="2" id="KW-1185">Reference proteome</keyword>
<dbReference type="Proteomes" id="UP000059680">
    <property type="component" value="Chromosome 11"/>
</dbReference>
<proteinExistence type="predicted"/>
<reference evidence="1 2" key="3">
    <citation type="journal article" date="2013" name="Rice">
        <title>Improvement of the Oryza sativa Nipponbare reference genome using next generation sequence and optical map data.</title>
        <authorList>
            <person name="Kawahara Y."/>
            <person name="de la Bastide M."/>
            <person name="Hamilton J.P."/>
            <person name="Kanamori H."/>
            <person name="McCombie W.R."/>
            <person name="Ouyang S."/>
            <person name="Schwartz D.C."/>
            <person name="Tanaka T."/>
            <person name="Wu J."/>
            <person name="Zhou S."/>
            <person name="Childs K.L."/>
            <person name="Davidson R.M."/>
            <person name="Lin H."/>
            <person name="Quesada-Ocampo L."/>
            <person name="Vaillancourt B."/>
            <person name="Sakai H."/>
            <person name="Lee S.S."/>
            <person name="Kim J."/>
            <person name="Numa H."/>
            <person name="Itoh T."/>
            <person name="Buell C.R."/>
            <person name="Matsumoto T."/>
        </authorList>
    </citation>
    <scope>NUCLEOTIDE SEQUENCE [LARGE SCALE GENOMIC DNA]</scope>
    <source>
        <strain evidence="2">cv. Nipponbare</strain>
    </source>
</reference>